<comment type="caution">
    <text evidence="1">The sequence shown here is derived from an EMBL/GenBank/DDBJ whole genome shotgun (WGS) entry which is preliminary data.</text>
</comment>
<proteinExistence type="predicted"/>
<dbReference type="EMBL" id="JAOYOD010000001">
    <property type="protein sequence ID" value="MCV9389049.1"/>
    <property type="molecule type" value="Genomic_DNA"/>
</dbReference>
<evidence type="ECO:0000313" key="1">
    <source>
        <dbReference type="EMBL" id="MCV9389049.1"/>
    </source>
</evidence>
<organism evidence="1 2">
    <name type="scientific">Reichenbachiella ulvae</name>
    <dbReference type="NCBI Taxonomy" id="2980104"/>
    <lineage>
        <taxon>Bacteria</taxon>
        <taxon>Pseudomonadati</taxon>
        <taxon>Bacteroidota</taxon>
        <taxon>Cytophagia</taxon>
        <taxon>Cytophagales</taxon>
        <taxon>Reichenbachiellaceae</taxon>
        <taxon>Reichenbachiella</taxon>
    </lineage>
</organism>
<accession>A0ABT3CZQ2</accession>
<evidence type="ECO:0008006" key="3">
    <source>
        <dbReference type="Google" id="ProtNLM"/>
    </source>
</evidence>
<evidence type="ECO:0000313" key="2">
    <source>
        <dbReference type="Proteomes" id="UP001300692"/>
    </source>
</evidence>
<dbReference type="RefSeq" id="WP_264139958.1">
    <property type="nucleotide sequence ID" value="NZ_JAOYOD010000001.1"/>
</dbReference>
<name>A0ABT3CZQ2_9BACT</name>
<protein>
    <recommendedName>
        <fullName evidence="3">Addiction module component</fullName>
    </recommendedName>
</protein>
<keyword evidence="2" id="KW-1185">Reference proteome</keyword>
<reference evidence="1 2" key="1">
    <citation type="submission" date="2022-10" db="EMBL/GenBank/DDBJ databases">
        <title>Comparative genomics and taxonomic characterization of three novel marine species of genus Reichenbachiella exhibiting antioxidant and polysaccharide degradation activities.</title>
        <authorList>
            <person name="Muhammad N."/>
            <person name="Lee Y.-J."/>
            <person name="Ko J."/>
            <person name="Kim S.-G."/>
        </authorList>
    </citation>
    <scope>NUCLEOTIDE SEQUENCE [LARGE SCALE GENOMIC DNA]</scope>
    <source>
        <strain evidence="1 2">ABR2-5</strain>
    </source>
</reference>
<dbReference type="Proteomes" id="UP001300692">
    <property type="component" value="Unassembled WGS sequence"/>
</dbReference>
<sequence length="59" mass="6965">MNKQTAIDSLKDMPQDFELEEFIERLVILDKIEKGRKDVEAGRTFSHEEAKTKLSKWLK</sequence>
<gene>
    <name evidence="1" type="ORF">N7U62_20415</name>
</gene>